<sequence>MPVHEIDQDGILTLDSKCNPKRGDFGFHYFGNEDQILPILSDEGREYYSVGNLNTIEYPQANELLIYIKRFKNICSWQKDTDRLVVSMHPNQPRKVYNAYITAHNFGKDGFPPSTTYEIDPVVIQQIKNSKLCNVTNNFCNYFSFDPRRKSPQKTKPTMCYDQEFDVENRRIPTIIKGFEAEMQLYNKNGHDKRCYDVYEYQSNVPIAPGVQIRFFLNNTYTSRLAQTTPWKAAEEWMKSLSDCKNRNPDRPNVLSYVTDRRNIYGLDANIVIPIKIKGFKARMQLYAKDGKACARIYIDKTFSNWQDVFTQSWSNLPIAHGVQIRFFLNNALESELTQTIPWQTAEEWMTSSSDCASSFWSDPETDDANGVFPTKIKEFGARLQLYNIDDKACARVYIEKTFSNWLNVFTESWVGFYNSSQDPNESYIKYEYVKNIQKVEGHSRACYDIYEYQSNSPIFPGVQIRFFLNNAYTSEIAKTTPWQPAEKATTSPSDCKNLNPDRPMSGHTCLMKKFDDINRVMPTKIKGFEASLQLYEKYGKACARLYIKKTFSEWQYDLGSSWVGFYNPVQNPNGRYDQYVGHFEKVVGHGIKDYDIYEYESNL</sequence>
<accession>A0A5A9PAL4</accession>
<dbReference type="AlphaFoldDB" id="A0A5A9PAL4"/>
<organism evidence="1 2">
    <name type="scientific">Triplophysa tibetana</name>
    <dbReference type="NCBI Taxonomy" id="1572043"/>
    <lineage>
        <taxon>Eukaryota</taxon>
        <taxon>Metazoa</taxon>
        <taxon>Chordata</taxon>
        <taxon>Craniata</taxon>
        <taxon>Vertebrata</taxon>
        <taxon>Euteleostomi</taxon>
        <taxon>Actinopterygii</taxon>
        <taxon>Neopterygii</taxon>
        <taxon>Teleostei</taxon>
        <taxon>Ostariophysi</taxon>
        <taxon>Cypriniformes</taxon>
        <taxon>Nemacheilidae</taxon>
        <taxon>Triplophysa</taxon>
    </lineage>
</organism>
<evidence type="ECO:0000313" key="2">
    <source>
        <dbReference type="Proteomes" id="UP000324632"/>
    </source>
</evidence>
<comment type="caution">
    <text evidence="1">The sequence shown here is derived from an EMBL/GenBank/DDBJ whole genome shotgun (WGS) entry which is preliminary data.</text>
</comment>
<keyword evidence="2" id="KW-1185">Reference proteome</keyword>
<dbReference type="PANTHER" id="PTHR38706">
    <property type="entry name" value="SI:CH211-198C19.1-RELATED"/>
    <property type="match status" value="1"/>
</dbReference>
<dbReference type="Proteomes" id="UP000324632">
    <property type="component" value="Chromosome 7"/>
</dbReference>
<evidence type="ECO:0000313" key="1">
    <source>
        <dbReference type="EMBL" id="KAA0718695.1"/>
    </source>
</evidence>
<dbReference type="EMBL" id="SOYY01000007">
    <property type="protein sequence ID" value="KAA0718695.1"/>
    <property type="molecule type" value="Genomic_DNA"/>
</dbReference>
<reference evidence="1 2" key="1">
    <citation type="journal article" date="2019" name="Mol. Ecol. Resour.">
        <title>Chromosome-level genome assembly of Triplophysa tibetana, a fish adapted to the harsh high-altitude environment of the Tibetan Plateau.</title>
        <authorList>
            <person name="Yang X."/>
            <person name="Liu H."/>
            <person name="Ma Z."/>
            <person name="Zou Y."/>
            <person name="Zou M."/>
            <person name="Mao Y."/>
            <person name="Li X."/>
            <person name="Wang H."/>
            <person name="Chen T."/>
            <person name="Wang W."/>
            <person name="Yang R."/>
        </authorList>
    </citation>
    <scope>NUCLEOTIDE SEQUENCE [LARGE SCALE GENOMIC DNA]</scope>
    <source>
        <strain evidence="1">TTIB1903HZAU</strain>
        <tissue evidence="1">Muscle</tissue>
    </source>
</reference>
<name>A0A5A9PAL4_9TELE</name>
<gene>
    <name evidence="1" type="ORF">E1301_Tti014615</name>
</gene>
<protein>
    <submittedName>
        <fullName evidence="1">Uncharacterized protein</fullName>
    </submittedName>
</protein>
<dbReference type="PANTHER" id="PTHR38706:SF2">
    <property type="match status" value="1"/>
</dbReference>
<proteinExistence type="predicted"/>